<accession>A0A1H1MFZ0</accession>
<evidence type="ECO:0000313" key="2">
    <source>
        <dbReference type="EMBL" id="SDR85703.1"/>
    </source>
</evidence>
<protein>
    <submittedName>
        <fullName evidence="2">Uncharacterized protein</fullName>
    </submittedName>
</protein>
<dbReference type="OrthoDB" id="6888497at2"/>
<keyword evidence="1" id="KW-0812">Transmembrane</keyword>
<feature type="transmembrane region" description="Helical" evidence="1">
    <location>
        <begin position="150"/>
        <end position="175"/>
    </location>
</feature>
<feature type="transmembrane region" description="Helical" evidence="1">
    <location>
        <begin position="126"/>
        <end position="144"/>
    </location>
</feature>
<keyword evidence="3" id="KW-1185">Reference proteome</keyword>
<sequence length="211" mass="21969">MTVFIYSVMTLCLLGVSAWLFSRRNGLSTPARGAVTASVVVLLLAAIAALLTTLIVAGLGGDALRDGQRLFGLAARHLTLPVIGLAACFLMHGWGWKPMVWGQVILGLMGAFELARLLDASSRYEWLVNGLGLLLIAWACIGAGRARLLMVLGIAAAGCLLAAASLSGTMPLVALFRPGPTASWLIPGLTACALAVGVLADQAHNRTHLSD</sequence>
<reference evidence="3" key="1">
    <citation type="submission" date="2016-10" db="EMBL/GenBank/DDBJ databases">
        <authorList>
            <person name="Varghese N."/>
            <person name="Submissions S."/>
        </authorList>
    </citation>
    <scope>NUCLEOTIDE SEQUENCE [LARGE SCALE GENOMIC DNA]</scope>
    <source>
        <strain evidence="3">NRRL B-51270</strain>
    </source>
</reference>
<feature type="transmembrane region" description="Helical" evidence="1">
    <location>
        <begin position="100"/>
        <end position="119"/>
    </location>
</feature>
<evidence type="ECO:0000313" key="3">
    <source>
        <dbReference type="Proteomes" id="UP000243207"/>
    </source>
</evidence>
<keyword evidence="1" id="KW-1133">Transmembrane helix</keyword>
<gene>
    <name evidence="2" type="ORF">SAMN05216421_0455</name>
</gene>
<feature type="transmembrane region" description="Helical" evidence="1">
    <location>
        <begin position="182"/>
        <end position="200"/>
    </location>
</feature>
<dbReference type="STRING" id="487184.SAMN05216421_0455"/>
<dbReference type="RefSeq" id="WP_093391624.1">
    <property type="nucleotide sequence ID" value="NZ_LT629736.1"/>
</dbReference>
<keyword evidence="1" id="KW-0472">Membrane</keyword>
<organism evidence="2 3">
    <name type="scientific">Halopseudomonas xinjiangensis</name>
    <dbReference type="NCBI Taxonomy" id="487184"/>
    <lineage>
        <taxon>Bacteria</taxon>
        <taxon>Pseudomonadati</taxon>
        <taxon>Pseudomonadota</taxon>
        <taxon>Gammaproteobacteria</taxon>
        <taxon>Pseudomonadales</taxon>
        <taxon>Pseudomonadaceae</taxon>
        <taxon>Halopseudomonas</taxon>
    </lineage>
</organism>
<name>A0A1H1MFZ0_9GAMM</name>
<dbReference type="Proteomes" id="UP000243207">
    <property type="component" value="Chromosome I"/>
</dbReference>
<dbReference type="AlphaFoldDB" id="A0A1H1MFZ0"/>
<feature type="transmembrane region" description="Helical" evidence="1">
    <location>
        <begin position="34"/>
        <end position="61"/>
    </location>
</feature>
<proteinExistence type="predicted"/>
<feature type="transmembrane region" description="Helical" evidence="1">
    <location>
        <begin position="73"/>
        <end position="94"/>
    </location>
</feature>
<evidence type="ECO:0000256" key="1">
    <source>
        <dbReference type="SAM" id="Phobius"/>
    </source>
</evidence>
<dbReference type="EMBL" id="LT629736">
    <property type="protein sequence ID" value="SDR85703.1"/>
    <property type="molecule type" value="Genomic_DNA"/>
</dbReference>